<dbReference type="FunFam" id="3.10.50.40:FF:000026">
    <property type="entry name" value="Peptidyl-prolyl cis-trans isomerase"/>
    <property type="match status" value="1"/>
</dbReference>
<evidence type="ECO:0000256" key="2">
    <source>
        <dbReference type="ARBA" id="ARBA00023110"/>
    </source>
</evidence>
<reference evidence="9 10" key="1">
    <citation type="submission" date="2018-07" db="EMBL/GenBank/DDBJ databases">
        <title>The complete nuclear genome of the prasinophyte Chloropicon primus (CCMP1205).</title>
        <authorList>
            <person name="Pombert J.-F."/>
            <person name="Otis C."/>
            <person name="Turmel M."/>
            <person name="Lemieux C."/>
        </authorList>
    </citation>
    <scope>NUCLEOTIDE SEQUENCE [LARGE SCALE GENOMIC DNA]</scope>
    <source>
        <strain evidence="9 10">CCMP1205</strain>
    </source>
</reference>
<evidence type="ECO:0000256" key="4">
    <source>
        <dbReference type="PROSITE-ProRule" id="PRU00278"/>
    </source>
</evidence>
<evidence type="ECO:0000256" key="5">
    <source>
        <dbReference type="RuleBase" id="RU363014"/>
    </source>
</evidence>
<dbReference type="GO" id="GO:0005829">
    <property type="term" value="C:cytosol"/>
    <property type="evidence" value="ECO:0007669"/>
    <property type="project" value="TreeGrafter"/>
</dbReference>
<dbReference type="SUPFAM" id="SSF54534">
    <property type="entry name" value="FKBP-like"/>
    <property type="match status" value="1"/>
</dbReference>
<sequence length="185" mass="20728">MDPPRGKDSETNEDDLPPGWRKKQSKSRPGKPWYYINSHTGKTQWEKPSKAAVPTERKRDRSPVMRGGSGEEEVQVLHLLKKHRGSRRPASWRNPNITITKDEAEDLVRGLREQIAGADDVRAKFEELATVESDCSSAKRGGDLGPFGRGRMMPSFEKASFELQPGEMSGLVETDSGVHIIYRVA</sequence>
<dbReference type="InterPro" id="IPR046357">
    <property type="entry name" value="PPIase_dom_sf"/>
</dbReference>
<evidence type="ECO:0000313" key="10">
    <source>
        <dbReference type="Proteomes" id="UP000316726"/>
    </source>
</evidence>
<keyword evidence="3 4" id="KW-0413">Isomerase</keyword>
<evidence type="ECO:0000313" key="9">
    <source>
        <dbReference type="EMBL" id="QDZ18823.1"/>
    </source>
</evidence>
<dbReference type="InterPro" id="IPR023058">
    <property type="entry name" value="PPIase_PpiC_CS"/>
</dbReference>
<dbReference type="SMART" id="SM00456">
    <property type="entry name" value="WW"/>
    <property type="match status" value="1"/>
</dbReference>
<feature type="compositionally biased region" description="Basic and acidic residues" evidence="6">
    <location>
        <begin position="44"/>
        <end position="63"/>
    </location>
</feature>
<dbReference type="GO" id="GO:0080090">
    <property type="term" value="P:regulation of primary metabolic process"/>
    <property type="evidence" value="ECO:0007669"/>
    <property type="project" value="UniProtKB-ARBA"/>
</dbReference>
<dbReference type="PANTHER" id="PTHR10657">
    <property type="entry name" value="PEPTIDYL-PROLYL CIS-TRANS ISOMERASE"/>
    <property type="match status" value="1"/>
</dbReference>
<dbReference type="InterPro" id="IPR051370">
    <property type="entry name" value="PPIase_Pin1"/>
</dbReference>
<accession>A0A5B8MEF3</accession>
<dbReference type="CDD" id="cd00201">
    <property type="entry name" value="WW"/>
    <property type="match status" value="1"/>
</dbReference>
<dbReference type="GO" id="GO:0010604">
    <property type="term" value="P:positive regulation of macromolecule metabolic process"/>
    <property type="evidence" value="ECO:0007669"/>
    <property type="project" value="UniProtKB-ARBA"/>
</dbReference>
<gene>
    <name evidence="9" type="ORF">A3770_02p13410</name>
</gene>
<feature type="domain" description="WW" evidence="7">
    <location>
        <begin position="14"/>
        <end position="50"/>
    </location>
</feature>
<dbReference type="Gene3D" id="2.20.70.10">
    <property type="match status" value="1"/>
</dbReference>
<evidence type="ECO:0000256" key="1">
    <source>
        <dbReference type="ARBA" id="ARBA00000971"/>
    </source>
</evidence>
<evidence type="ECO:0000259" key="8">
    <source>
        <dbReference type="PROSITE" id="PS50198"/>
    </source>
</evidence>
<feature type="compositionally biased region" description="Basic and acidic residues" evidence="6">
    <location>
        <begin position="1"/>
        <end position="10"/>
    </location>
</feature>
<dbReference type="PROSITE" id="PS01096">
    <property type="entry name" value="PPIC_PPIASE_1"/>
    <property type="match status" value="1"/>
</dbReference>
<feature type="domain" description="PpiC" evidence="8">
    <location>
        <begin position="71"/>
        <end position="185"/>
    </location>
</feature>
<evidence type="ECO:0000256" key="6">
    <source>
        <dbReference type="SAM" id="MobiDB-lite"/>
    </source>
</evidence>
<feature type="compositionally biased region" description="Basic residues" evidence="6">
    <location>
        <begin position="20"/>
        <end position="29"/>
    </location>
</feature>
<keyword evidence="2 4" id="KW-0697">Rotamase</keyword>
<dbReference type="STRING" id="1764295.A0A5B8MEF3"/>
<protein>
    <recommendedName>
        <fullName evidence="5">Peptidyl-prolyl cis-trans isomerase</fullName>
        <ecNumber evidence="5">5.2.1.8</ecNumber>
    </recommendedName>
</protein>
<keyword evidence="10" id="KW-1185">Reference proteome</keyword>
<comment type="catalytic activity">
    <reaction evidence="1 5">
        <text>[protein]-peptidylproline (omega=180) = [protein]-peptidylproline (omega=0)</text>
        <dbReference type="Rhea" id="RHEA:16237"/>
        <dbReference type="Rhea" id="RHEA-COMP:10747"/>
        <dbReference type="Rhea" id="RHEA-COMP:10748"/>
        <dbReference type="ChEBI" id="CHEBI:83833"/>
        <dbReference type="ChEBI" id="CHEBI:83834"/>
        <dbReference type="EC" id="5.2.1.8"/>
    </reaction>
</comment>
<dbReference type="OrthoDB" id="2530521at2759"/>
<evidence type="ECO:0000256" key="3">
    <source>
        <dbReference type="ARBA" id="ARBA00023235"/>
    </source>
</evidence>
<organism evidence="9 10">
    <name type="scientific">Chloropicon primus</name>
    <dbReference type="NCBI Taxonomy" id="1764295"/>
    <lineage>
        <taxon>Eukaryota</taxon>
        <taxon>Viridiplantae</taxon>
        <taxon>Chlorophyta</taxon>
        <taxon>Chloropicophyceae</taxon>
        <taxon>Chloropicales</taxon>
        <taxon>Chloropicaceae</taxon>
        <taxon>Chloropicon</taxon>
    </lineage>
</organism>
<dbReference type="Proteomes" id="UP000316726">
    <property type="component" value="Chromosome 2"/>
</dbReference>
<dbReference type="AlphaFoldDB" id="A0A5B8MEF3"/>
<proteinExistence type="predicted"/>
<dbReference type="EMBL" id="CP031035">
    <property type="protein sequence ID" value="QDZ18823.1"/>
    <property type="molecule type" value="Genomic_DNA"/>
</dbReference>
<dbReference type="PROSITE" id="PS50020">
    <property type="entry name" value="WW_DOMAIN_2"/>
    <property type="match status" value="1"/>
</dbReference>
<feature type="region of interest" description="Disordered" evidence="6">
    <location>
        <begin position="1"/>
        <end position="73"/>
    </location>
</feature>
<dbReference type="GO" id="GO:0003755">
    <property type="term" value="F:peptidyl-prolyl cis-trans isomerase activity"/>
    <property type="evidence" value="ECO:0007669"/>
    <property type="project" value="UniProtKB-UniRule"/>
</dbReference>
<name>A0A5B8MEF3_9CHLO</name>
<dbReference type="InterPro" id="IPR000297">
    <property type="entry name" value="PPIase_PpiC"/>
</dbReference>
<dbReference type="InterPro" id="IPR036020">
    <property type="entry name" value="WW_dom_sf"/>
</dbReference>
<evidence type="ECO:0000259" key="7">
    <source>
        <dbReference type="PROSITE" id="PS50020"/>
    </source>
</evidence>
<dbReference type="Pfam" id="PF00639">
    <property type="entry name" value="Rotamase"/>
    <property type="match status" value="1"/>
</dbReference>
<dbReference type="PROSITE" id="PS50198">
    <property type="entry name" value="PPIC_PPIASE_2"/>
    <property type="match status" value="1"/>
</dbReference>
<dbReference type="Gene3D" id="3.10.50.40">
    <property type="match status" value="1"/>
</dbReference>
<dbReference type="GO" id="GO:0005634">
    <property type="term" value="C:nucleus"/>
    <property type="evidence" value="ECO:0007669"/>
    <property type="project" value="TreeGrafter"/>
</dbReference>
<dbReference type="InterPro" id="IPR001202">
    <property type="entry name" value="WW_dom"/>
</dbReference>
<dbReference type="EC" id="5.2.1.8" evidence="5"/>
<dbReference type="PANTHER" id="PTHR10657:SF4">
    <property type="entry name" value="PEPTIDYL-PROLYL CIS-TRANS ISOMERASE-RELATED"/>
    <property type="match status" value="1"/>
</dbReference>
<dbReference type="SUPFAM" id="SSF51045">
    <property type="entry name" value="WW domain"/>
    <property type="match status" value="1"/>
</dbReference>